<keyword evidence="3" id="KW-1185">Reference proteome</keyword>
<dbReference type="PROSITE" id="PS51257">
    <property type="entry name" value="PROKAR_LIPOPROTEIN"/>
    <property type="match status" value="1"/>
</dbReference>
<dbReference type="Pfam" id="PF01841">
    <property type="entry name" value="Transglut_core"/>
    <property type="match status" value="1"/>
</dbReference>
<accession>A0AA51UFN0</accession>
<feature type="domain" description="Transglutaminase-like" evidence="1">
    <location>
        <begin position="244"/>
        <end position="352"/>
    </location>
</feature>
<dbReference type="Proteomes" id="UP001183006">
    <property type="component" value="Chromosome"/>
</dbReference>
<dbReference type="InterPro" id="IPR002931">
    <property type="entry name" value="Transglutaminase-like"/>
</dbReference>
<dbReference type="Gene3D" id="3.10.620.30">
    <property type="match status" value="1"/>
</dbReference>
<dbReference type="GeneID" id="84228609"/>
<evidence type="ECO:0000313" key="3">
    <source>
        <dbReference type="Proteomes" id="UP001183006"/>
    </source>
</evidence>
<organism evidence="2 3">
    <name type="scientific">Methanolobus mangrovi</name>
    <dbReference type="NCBI Taxonomy" id="3072977"/>
    <lineage>
        <taxon>Archaea</taxon>
        <taxon>Methanobacteriati</taxon>
        <taxon>Methanobacteriota</taxon>
        <taxon>Stenosarchaea group</taxon>
        <taxon>Methanomicrobia</taxon>
        <taxon>Methanosarcinales</taxon>
        <taxon>Methanosarcinaceae</taxon>
        <taxon>Methanolobus</taxon>
    </lineage>
</organism>
<evidence type="ECO:0000259" key="1">
    <source>
        <dbReference type="Pfam" id="PF01841"/>
    </source>
</evidence>
<dbReference type="InterPro" id="IPR038765">
    <property type="entry name" value="Papain-like_cys_pep_sf"/>
</dbReference>
<gene>
    <name evidence="2" type="ORF">RE476_00670</name>
</gene>
<dbReference type="RefSeq" id="WP_309308228.1">
    <property type="nucleotide sequence ID" value="NZ_CP133594.1"/>
</dbReference>
<dbReference type="SUPFAM" id="SSF54001">
    <property type="entry name" value="Cysteine proteinases"/>
    <property type="match status" value="1"/>
</dbReference>
<evidence type="ECO:0000313" key="2">
    <source>
        <dbReference type="EMBL" id="WMW22364.1"/>
    </source>
</evidence>
<dbReference type="AlphaFoldDB" id="A0AA51UFN0"/>
<reference evidence="2" key="1">
    <citation type="submission" date="2023-08" db="EMBL/GenBank/DDBJ databases">
        <title>Methanolobus mangrovi sp. nov. and Methanolobus sediminis sp. nov, two novel methylotrophic methanogens isolated from mangrove sediments in China.</title>
        <authorList>
            <person name="Zhou J."/>
        </authorList>
    </citation>
    <scope>NUCLEOTIDE SEQUENCE</scope>
    <source>
        <strain evidence="2">FTZ2</strain>
    </source>
</reference>
<dbReference type="KEGG" id="mmav:RE476_00670"/>
<proteinExistence type="predicted"/>
<dbReference type="EMBL" id="CP133594">
    <property type="protein sequence ID" value="WMW22364.1"/>
    <property type="molecule type" value="Genomic_DNA"/>
</dbReference>
<name>A0AA51UFN0_9EURY</name>
<protein>
    <submittedName>
        <fullName evidence="2">Transglutaminase family protein</fullName>
    </submittedName>
</protein>
<sequence length="389" mass="43494">MEKTRWVLHAILHVLLIAAILSSGCLSEPMEKVGDIFNPSSVKLFQEENYYQIDADELTTPVIPVQPISTYESKPDDLSNNLPGFEISSYYFYTEFYEGSESVISVYVKNMGNTPVYVYQFGFSLLPEKELTSQDTGITILPGEEKNIGVISIEVPENVEELELQPHMSLLAQTKSDTWHDYENQDFEDITIEVSQKKSMQEPEYVFNPESIFNQINDKIEPFDVEVRTMAAASAKKYPGQYNIYQICALFDDTKENIQYISDPRGKDLWSTPGDTLKVGAGDCDDYAILLSSLIESIGGTSRIYLTDTHAFAAVYIGNNTEEMGTAIGEYYGPVPIYYTTDEYGSWLMMDPTSSIYAGGLPGGTAPTDEGWTFLNTTTVTVIDIAPQN</sequence>